<keyword evidence="1" id="KW-0808">Transferase</keyword>
<dbReference type="AlphaFoldDB" id="A0A428W1T2"/>
<keyword evidence="1" id="KW-0489">Methyltransferase</keyword>
<dbReference type="OrthoDB" id="156228at2"/>
<dbReference type="InterPro" id="IPR029063">
    <property type="entry name" value="SAM-dependent_MTases_sf"/>
</dbReference>
<dbReference type="RefSeq" id="WP_020642525.1">
    <property type="nucleotide sequence ID" value="NZ_QHHU01000075.1"/>
</dbReference>
<name>A0A428W1T2_AMYBA</name>
<sequence length="283" mass="30367">MTSIELLADALAAHRAGDRDQAAELAAQAGRAGSSLAAELRTYLAGDGSAPVYDQPSAFTAFIRGGGNVALYRALSAALASRYDAAKPESLLDLGCGDGLAVVPALEQASHLPPRIDLVEPSAALLEGVHERVPSAQCWQSTAQDFLARDDLGWDFVQSTFALQSIEPEQRGEVLRALQRRTGTLVLAEFDVPEFAEGSPEHLRSLVERYERGVAEYGDDARLVAQGFLLPVLLGIVDGQQRTNWEHPAAGWVEQLKTAGFTEVGVEPLADYWWSPAVLITAC</sequence>
<dbReference type="SUPFAM" id="SSF53335">
    <property type="entry name" value="S-adenosyl-L-methionine-dependent methyltransferases"/>
    <property type="match status" value="1"/>
</dbReference>
<keyword evidence="2" id="KW-1185">Reference proteome</keyword>
<proteinExistence type="predicted"/>
<dbReference type="Gene3D" id="3.40.50.150">
    <property type="entry name" value="Vaccinia Virus protein VP39"/>
    <property type="match status" value="1"/>
</dbReference>
<dbReference type="EMBL" id="QHHU01000075">
    <property type="protein sequence ID" value="RSM37050.1"/>
    <property type="molecule type" value="Genomic_DNA"/>
</dbReference>
<comment type="caution">
    <text evidence="1">The sequence shown here is derived from an EMBL/GenBank/DDBJ whole genome shotgun (WGS) entry which is preliminary data.</text>
</comment>
<dbReference type="GO" id="GO:0032259">
    <property type="term" value="P:methylation"/>
    <property type="evidence" value="ECO:0007669"/>
    <property type="project" value="UniProtKB-KW"/>
</dbReference>
<protein>
    <submittedName>
        <fullName evidence="1">Methyltransferase domain-containing protein</fullName>
    </submittedName>
</protein>
<gene>
    <name evidence="1" type="ORF">DMA12_38260</name>
</gene>
<reference evidence="1 2" key="1">
    <citation type="submission" date="2018-05" db="EMBL/GenBank/DDBJ databases">
        <title>Evolution of GPA BGCs.</title>
        <authorList>
            <person name="Waglechner N."/>
            <person name="Wright G.D."/>
        </authorList>
    </citation>
    <scope>NUCLEOTIDE SEQUENCE [LARGE SCALE GENOMIC DNA]</scope>
    <source>
        <strain evidence="1 2">DSM 5908</strain>
    </source>
</reference>
<organism evidence="1 2">
    <name type="scientific">Amycolatopsis balhimycina DSM 5908</name>
    <dbReference type="NCBI Taxonomy" id="1081091"/>
    <lineage>
        <taxon>Bacteria</taxon>
        <taxon>Bacillati</taxon>
        <taxon>Actinomycetota</taxon>
        <taxon>Actinomycetes</taxon>
        <taxon>Pseudonocardiales</taxon>
        <taxon>Pseudonocardiaceae</taxon>
        <taxon>Amycolatopsis</taxon>
    </lineage>
</organism>
<evidence type="ECO:0000313" key="1">
    <source>
        <dbReference type="EMBL" id="RSM37050.1"/>
    </source>
</evidence>
<evidence type="ECO:0000313" key="2">
    <source>
        <dbReference type="Proteomes" id="UP000286716"/>
    </source>
</evidence>
<dbReference type="GO" id="GO:0008168">
    <property type="term" value="F:methyltransferase activity"/>
    <property type="evidence" value="ECO:0007669"/>
    <property type="project" value="UniProtKB-KW"/>
</dbReference>
<dbReference type="Proteomes" id="UP000286716">
    <property type="component" value="Unassembled WGS sequence"/>
</dbReference>
<accession>A0A428W1T2</accession>